<dbReference type="PANTHER" id="PTHR11562">
    <property type="entry name" value="CATION EFFLUX PROTEIN/ ZINC TRANSPORTER"/>
    <property type="match status" value="1"/>
</dbReference>
<dbReference type="SUPFAM" id="SSF161111">
    <property type="entry name" value="Cation efflux protein transmembrane domain-like"/>
    <property type="match status" value="1"/>
</dbReference>
<sequence>MAHDHSQGGASAGMAGDAHAGRQANEKRLLIAIGLTGTFMIAEIIGGFVFNSLALLSDAAHMMTDVMALIIAFIAIQIGKKAADSKRTFGYRRFEVLAAVFNAIVLFAVAIYILYEAYERFNQPPEVQTGGMLIVAVLGLIVNLVSMRVLQGGSDESLNMKGAYLEVLADMLGSLGVIIAAVLIYVTKIPQIDPILAVLIGFWVLPRTWKLLKESFHVLLEGVPAGVDLQKVESELAAVAGVKDVHDLHIWSVTTGENSLTAHLLVNPGADEALILARAHEIAATFGIAHATVQVERTHVGIETPTWSKDTDT</sequence>
<dbReference type="GO" id="GO:0005385">
    <property type="term" value="F:zinc ion transmembrane transporter activity"/>
    <property type="evidence" value="ECO:0007669"/>
    <property type="project" value="TreeGrafter"/>
</dbReference>
<comment type="subcellular location">
    <subcellularLocation>
        <location evidence="1">Membrane</location>
        <topology evidence="1">Multi-pass membrane protein</topology>
    </subcellularLocation>
</comment>
<dbReference type="GO" id="GO:0005886">
    <property type="term" value="C:plasma membrane"/>
    <property type="evidence" value="ECO:0007669"/>
    <property type="project" value="TreeGrafter"/>
</dbReference>
<dbReference type="InterPro" id="IPR027470">
    <property type="entry name" value="Cation_efflux_CTD"/>
</dbReference>
<feature type="domain" description="Cation efflux protein transmembrane" evidence="10">
    <location>
        <begin position="29"/>
        <end position="220"/>
    </location>
</feature>
<keyword evidence="5" id="KW-0864">Zinc transport</keyword>
<reference evidence="13" key="1">
    <citation type="submission" date="2010-12" db="EMBL/GenBank/DDBJ databases">
        <title>Complete sequence of plasmid 2 of Asticcacaulis excentricus CB 48.</title>
        <authorList>
            <consortium name="US DOE Joint Genome Institute"/>
            <person name="Lucas S."/>
            <person name="Copeland A."/>
            <person name="Lapidus A."/>
            <person name="Cheng J.-F."/>
            <person name="Bruce D."/>
            <person name="Goodwin L."/>
            <person name="Pitluck S."/>
            <person name="Teshima H."/>
            <person name="Davenport K."/>
            <person name="Detter J.C."/>
            <person name="Han C."/>
            <person name="Tapia R."/>
            <person name="Land M."/>
            <person name="Hauser L."/>
            <person name="Jeffries C."/>
            <person name="Kyrpides N."/>
            <person name="Ivanova N."/>
            <person name="Ovchinnikova G."/>
            <person name="Brun Y.V."/>
            <person name="Woyke T."/>
        </authorList>
    </citation>
    <scope>NUCLEOTIDE SEQUENCE [LARGE SCALE GENOMIC DNA]</scope>
    <source>
        <strain evidence="13">ATCC 15261 / DSM 4724 / KCTC 12464 / NCIMB 9791 / VKM B-1370 / CB 48</strain>
        <plasmid evidence="13">pASTEX02</plasmid>
    </source>
</reference>
<dbReference type="Gene3D" id="1.20.1510.10">
    <property type="entry name" value="Cation efflux protein transmembrane domain"/>
    <property type="match status" value="1"/>
</dbReference>
<evidence type="ECO:0000256" key="1">
    <source>
        <dbReference type="ARBA" id="ARBA00004141"/>
    </source>
</evidence>
<dbReference type="InterPro" id="IPR002524">
    <property type="entry name" value="Cation_efflux"/>
</dbReference>
<geneLocation type="plasmid" evidence="12 13">
    <name>pASTEX02</name>
</geneLocation>
<protein>
    <submittedName>
        <fullName evidence="12">Cation diffusion facilitator family transporter</fullName>
    </submittedName>
</protein>
<evidence type="ECO:0000256" key="2">
    <source>
        <dbReference type="ARBA" id="ARBA00008873"/>
    </source>
</evidence>
<evidence type="ECO:0000259" key="10">
    <source>
        <dbReference type="Pfam" id="PF01545"/>
    </source>
</evidence>
<accession>E8RW40</accession>
<evidence type="ECO:0000256" key="6">
    <source>
        <dbReference type="ARBA" id="ARBA00022989"/>
    </source>
</evidence>
<evidence type="ECO:0000256" key="4">
    <source>
        <dbReference type="ARBA" id="ARBA00022692"/>
    </source>
</evidence>
<evidence type="ECO:0000256" key="7">
    <source>
        <dbReference type="ARBA" id="ARBA00023065"/>
    </source>
</evidence>
<dbReference type="InterPro" id="IPR050681">
    <property type="entry name" value="CDF/SLC30A"/>
</dbReference>
<proteinExistence type="inferred from homology"/>
<dbReference type="AlphaFoldDB" id="E8RW40"/>
<name>E8RW40_ASTEC</name>
<keyword evidence="6 9" id="KW-1133">Transmembrane helix</keyword>
<dbReference type="Pfam" id="PF01545">
    <property type="entry name" value="Cation_efflux"/>
    <property type="match status" value="1"/>
</dbReference>
<dbReference type="NCBIfam" id="TIGR01297">
    <property type="entry name" value="CDF"/>
    <property type="match status" value="1"/>
</dbReference>
<feature type="transmembrane region" description="Helical" evidence="9">
    <location>
        <begin position="167"/>
        <end position="186"/>
    </location>
</feature>
<feature type="transmembrane region" description="Helical" evidence="9">
    <location>
        <begin position="96"/>
        <end position="115"/>
    </location>
</feature>
<feature type="transmembrane region" description="Helical" evidence="9">
    <location>
        <begin position="29"/>
        <end position="53"/>
    </location>
</feature>
<dbReference type="InterPro" id="IPR036837">
    <property type="entry name" value="Cation_efflux_CTD_sf"/>
</dbReference>
<evidence type="ECO:0000256" key="5">
    <source>
        <dbReference type="ARBA" id="ARBA00022906"/>
    </source>
</evidence>
<dbReference type="Proteomes" id="UP000001492">
    <property type="component" value="Plasmid pASTEX02"/>
</dbReference>
<keyword evidence="13" id="KW-1185">Reference proteome</keyword>
<dbReference type="KEGG" id="aex:Astex_3855"/>
<dbReference type="PANTHER" id="PTHR11562:SF17">
    <property type="entry name" value="RE54080P-RELATED"/>
    <property type="match status" value="1"/>
</dbReference>
<dbReference type="OrthoDB" id="9809646at2"/>
<dbReference type="Pfam" id="PF16916">
    <property type="entry name" value="ZT_dimer"/>
    <property type="match status" value="1"/>
</dbReference>
<keyword evidence="5" id="KW-0862">Zinc</keyword>
<evidence type="ECO:0000313" key="13">
    <source>
        <dbReference type="Proteomes" id="UP000001492"/>
    </source>
</evidence>
<evidence type="ECO:0000256" key="8">
    <source>
        <dbReference type="ARBA" id="ARBA00023136"/>
    </source>
</evidence>
<dbReference type="InterPro" id="IPR027469">
    <property type="entry name" value="Cation_efflux_TMD_sf"/>
</dbReference>
<dbReference type="HOGENOM" id="CLU_013430_0_0_5"/>
<keyword evidence="4 9" id="KW-0812">Transmembrane</keyword>
<keyword evidence="3" id="KW-0813">Transport</keyword>
<evidence type="ECO:0000313" key="12">
    <source>
        <dbReference type="EMBL" id="ADU15462.1"/>
    </source>
</evidence>
<dbReference type="RefSeq" id="WP_013481275.1">
    <property type="nucleotide sequence ID" value="NC_014819.1"/>
</dbReference>
<feature type="domain" description="Cation efflux protein cytoplasmic" evidence="11">
    <location>
        <begin position="225"/>
        <end position="297"/>
    </location>
</feature>
<keyword evidence="12" id="KW-0614">Plasmid</keyword>
<dbReference type="SUPFAM" id="SSF160240">
    <property type="entry name" value="Cation efflux protein cytoplasmic domain-like"/>
    <property type="match status" value="1"/>
</dbReference>
<feature type="transmembrane region" description="Helical" evidence="9">
    <location>
        <begin position="192"/>
        <end position="209"/>
    </location>
</feature>
<evidence type="ECO:0000256" key="3">
    <source>
        <dbReference type="ARBA" id="ARBA00022448"/>
    </source>
</evidence>
<comment type="similarity">
    <text evidence="2">Belongs to the cation diffusion facilitator (CDF) transporter (TC 2.A.4) family. SLC30A subfamily.</text>
</comment>
<organism evidence="12 13">
    <name type="scientific">Asticcacaulis excentricus (strain ATCC 15261 / DSM 4724 / KCTC 12464 / NCIMB 9791 / VKM B-1370 / CB 48)</name>
    <dbReference type="NCBI Taxonomy" id="573065"/>
    <lineage>
        <taxon>Bacteria</taxon>
        <taxon>Pseudomonadati</taxon>
        <taxon>Pseudomonadota</taxon>
        <taxon>Alphaproteobacteria</taxon>
        <taxon>Caulobacterales</taxon>
        <taxon>Caulobacteraceae</taxon>
        <taxon>Asticcacaulis</taxon>
    </lineage>
</organism>
<feature type="transmembrane region" description="Helical" evidence="9">
    <location>
        <begin position="127"/>
        <end position="146"/>
    </location>
</feature>
<keyword evidence="8 9" id="KW-0472">Membrane</keyword>
<dbReference type="EMBL" id="CP002398">
    <property type="protein sequence ID" value="ADU15462.1"/>
    <property type="molecule type" value="Genomic_DNA"/>
</dbReference>
<dbReference type="InterPro" id="IPR058533">
    <property type="entry name" value="Cation_efflux_TM"/>
</dbReference>
<keyword evidence="7" id="KW-0406">Ion transport</keyword>
<evidence type="ECO:0000259" key="11">
    <source>
        <dbReference type="Pfam" id="PF16916"/>
    </source>
</evidence>
<gene>
    <name evidence="12" type="ordered locus">Astex_3855</name>
</gene>
<evidence type="ECO:0000256" key="9">
    <source>
        <dbReference type="SAM" id="Phobius"/>
    </source>
</evidence>